<reference evidence="1 2" key="1">
    <citation type="journal article" date="2022" name="Nat. Ecol. Evol.">
        <title>A masculinizing supergene underlies an exaggerated male reproductive morph in a spider.</title>
        <authorList>
            <person name="Hendrickx F."/>
            <person name="De Corte Z."/>
            <person name="Sonet G."/>
            <person name="Van Belleghem S.M."/>
            <person name="Kostlbacher S."/>
            <person name="Vangestel C."/>
        </authorList>
    </citation>
    <scope>NUCLEOTIDE SEQUENCE [LARGE SCALE GENOMIC DNA]</scope>
    <source>
        <strain evidence="1">W744_W776</strain>
    </source>
</reference>
<dbReference type="Gene3D" id="3.30.70.270">
    <property type="match status" value="1"/>
</dbReference>
<dbReference type="InterPro" id="IPR043128">
    <property type="entry name" value="Rev_trsase/Diguanyl_cyclase"/>
</dbReference>
<protein>
    <recommendedName>
        <fullName evidence="3">Reverse transcriptase domain-containing protein</fullName>
    </recommendedName>
</protein>
<comment type="caution">
    <text evidence="1">The sequence shown here is derived from an EMBL/GenBank/DDBJ whole genome shotgun (WGS) entry which is preliminary data.</text>
</comment>
<dbReference type="Proteomes" id="UP000827092">
    <property type="component" value="Unassembled WGS sequence"/>
</dbReference>
<organism evidence="1 2">
    <name type="scientific">Oedothorax gibbosus</name>
    <dbReference type="NCBI Taxonomy" id="931172"/>
    <lineage>
        <taxon>Eukaryota</taxon>
        <taxon>Metazoa</taxon>
        <taxon>Ecdysozoa</taxon>
        <taxon>Arthropoda</taxon>
        <taxon>Chelicerata</taxon>
        <taxon>Arachnida</taxon>
        <taxon>Araneae</taxon>
        <taxon>Araneomorphae</taxon>
        <taxon>Entelegynae</taxon>
        <taxon>Araneoidea</taxon>
        <taxon>Linyphiidae</taxon>
        <taxon>Erigoninae</taxon>
        <taxon>Oedothorax</taxon>
    </lineage>
</organism>
<gene>
    <name evidence="1" type="ORF">JTE90_006322</name>
</gene>
<dbReference type="AlphaFoldDB" id="A0AAV6U258"/>
<accession>A0AAV6U258</accession>
<keyword evidence="2" id="KW-1185">Reference proteome</keyword>
<sequence length="251" mass="26766">MPSDGDDPEKESIDSVLGDICAGGSSQYSFNKLATSASQFMINIKGINTFIKSVDIVEAYLHRLSLRSDRPSHGTSLPCCLALLYILLAVKEDGARGVEVQGTTIKFLAYSDDILIAAPSTGDIQAHLNAISDSDEKAGLRFKPRKCASLGIRNASGNGGILPDRTDGNIVHVAIRKCGAGVQSLSDTVDIDHLTYAMKMLASKDQLVRESAMSSLYEAVRKEAGVDPTDDNIFSFVLGSFVGQCDFGAVL</sequence>
<evidence type="ECO:0000313" key="1">
    <source>
        <dbReference type="EMBL" id="KAG8178184.1"/>
    </source>
</evidence>
<name>A0AAV6U258_9ARAC</name>
<evidence type="ECO:0000313" key="2">
    <source>
        <dbReference type="Proteomes" id="UP000827092"/>
    </source>
</evidence>
<evidence type="ECO:0008006" key="3">
    <source>
        <dbReference type="Google" id="ProtNLM"/>
    </source>
</evidence>
<dbReference type="EMBL" id="JAFNEN010000713">
    <property type="protein sequence ID" value="KAG8178184.1"/>
    <property type="molecule type" value="Genomic_DNA"/>
</dbReference>
<proteinExistence type="predicted"/>